<evidence type="ECO:0000256" key="4">
    <source>
        <dbReference type="ARBA" id="ARBA00022519"/>
    </source>
</evidence>
<dbReference type="GO" id="GO:0050661">
    <property type="term" value="F:NADP binding"/>
    <property type="evidence" value="ECO:0007669"/>
    <property type="project" value="TreeGrafter"/>
</dbReference>
<evidence type="ECO:0000256" key="3">
    <source>
        <dbReference type="ARBA" id="ARBA00022475"/>
    </source>
</evidence>
<dbReference type="CDD" id="cd05304">
    <property type="entry name" value="Rubrum_tdh"/>
    <property type="match status" value="1"/>
</dbReference>
<feature type="compositionally biased region" description="Polar residues" evidence="13">
    <location>
        <begin position="977"/>
        <end position="987"/>
    </location>
</feature>
<dbReference type="InterPro" id="IPR036291">
    <property type="entry name" value="NAD(P)-bd_dom_sf"/>
</dbReference>
<dbReference type="AlphaFoldDB" id="A0AAD8YED7"/>
<evidence type="ECO:0000256" key="13">
    <source>
        <dbReference type="SAM" id="MobiDB-lite"/>
    </source>
</evidence>
<dbReference type="GO" id="GO:0005886">
    <property type="term" value="C:plasma membrane"/>
    <property type="evidence" value="ECO:0007669"/>
    <property type="project" value="UniProtKB-SubCell"/>
</dbReference>
<dbReference type="PANTHER" id="PTHR10160">
    <property type="entry name" value="NAD(P) TRANSHYDROGENASE"/>
    <property type="match status" value="1"/>
</dbReference>
<dbReference type="NCBIfam" id="TIGR00561">
    <property type="entry name" value="pntA"/>
    <property type="match status" value="1"/>
</dbReference>
<dbReference type="SMART" id="SM01003">
    <property type="entry name" value="AlaDh_PNT_N"/>
    <property type="match status" value="1"/>
</dbReference>
<keyword evidence="10" id="KW-0520">NAD</keyword>
<accession>A0AAD8YED7</accession>
<keyword evidence="18" id="KW-1185">Reference proteome</keyword>
<comment type="subcellular location">
    <subcellularLocation>
        <location evidence="1">Cell inner membrane</location>
        <topology evidence="1">Multi-pass membrane protein</topology>
    </subcellularLocation>
</comment>
<feature type="transmembrane region" description="Helical" evidence="14">
    <location>
        <begin position="1017"/>
        <end position="1045"/>
    </location>
</feature>
<evidence type="ECO:0000313" key="17">
    <source>
        <dbReference type="EMBL" id="KAK1744034.1"/>
    </source>
</evidence>
<organism evidence="17 18">
    <name type="scientific">Skeletonema marinoi</name>
    <dbReference type="NCBI Taxonomy" id="267567"/>
    <lineage>
        <taxon>Eukaryota</taxon>
        <taxon>Sar</taxon>
        <taxon>Stramenopiles</taxon>
        <taxon>Ochrophyta</taxon>
        <taxon>Bacillariophyta</taxon>
        <taxon>Coscinodiscophyceae</taxon>
        <taxon>Thalassiosirophycidae</taxon>
        <taxon>Thalassiosirales</taxon>
        <taxon>Skeletonemataceae</taxon>
        <taxon>Skeletonema</taxon>
        <taxon>Skeletonema marinoi-dohrnii complex</taxon>
    </lineage>
</organism>
<dbReference type="FunFam" id="3.40.50.1220:FF:000002">
    <property type="entry name" value="NAD(P) transhydrogenase subunit beta"/>
    <property type="match status" value="1"/>
</dbReference>
<dbReference type="Gene3D" id="3.40.50.720">
    <property type="entry name" value="NAD(P)-binding Rossmann-like Domain"/>
    <property type="match status" value="2"/>
</dbReference>
<sequence length="1136" mass="122320">EEAKLDGERIKHPIHTKQRWIKNNNNTNTTQNKMEDNNGTEVWDRTDDPYFVDKAWLDTIVVVGLTCFVLCLMKLSKVATSKMGMIFGMIGMTALVAGYWADEAYTYDDGRWLIAVSMAPGILLGLTSALSVEITSLPELVGAYNGFGGFAAALEAIALYVDPNAKNFLRGGHFIDEKTQAMLWVQAIALVLSIVIGMMTFTGSMIACLKLHGTIASKPRVIPYRSIITLLLFAAMVLFGTLSFTAGQDWNDRVLGLTFIIIVSFLASVYGVIAVMAIGGGDMPVSISFLNALSGMSTSAAGFMLSNEALVVSGAFICCSGIILTLVMCKNMNRSISKVLVGGFGDGGGGSSSAKAKSEKVVGTVKEATAWDVFELLTNARKVIIVPGYGMAVAKAQHACAELACKLRAKDINVLFAIHPVAGRMPGHMNVLLAEAKVPYDITFALDDINADFADTDVALVLGANDIVNPGAQTDSDSPIAGMPVLEVWKATHTICMKRSLNVGYAGVDNPLFVNDNNMMFLGDAKTSLLKLISLLDEPSAHFSTPASSLFMGSGESMRDIEAPKPKRKTHQRVKSVDPFLARISELQSNAFLKVGVVREIADEFEARVAMTPDIAKRLLKSGIQVVLETNAGIGGGFLDGAYAEVGCKILNSAQEVYDSAGIVIKIREPIMHPVGLKHEIEMMTAGSTLIAPVSPQTENGRILMDRAKEAGVNLLAVDAIPRISRAQNLDTLSSQSKIAGYRAVIEAAYIYQRFMNGEVTSAGSFGACKVLVIGAGVAGLAAIATASNMGAIVRAFDTRLECREQVESLGGEFLVPKFDEEDEEGDMEGTGYSRLMSEEYYLKEMELFSEQAKECQIIITTAAIPGRPAPKLIMKDAVDNMAPGSVIVDLAASTGGNCQLTKPGSTWTYDQRVTIVAYDNLSSRMSWQASSMYANNMANLLDLLCKEHKFVLDMEDPVVRGMTVVLDNTITWPPPKSVTQTKATPTQSSNQKKESKKKDLIIVQKAKAPSMFSKRLFDLATVGDFCAIFCFIGFFVIVGFFAPISFVNQLLYFILAGFLGFYLIWAVEPALFSPLMSTSNSLSGVVILGGILMASEPSGSPTNVLACSAIAVSTINVVGGFSISYRMLLMFKKEE</sequence>
<dbReference type="InterPro" id="IPR029035">
    <property type="entry name" value="DHS-like_NAD/FAD-binding_dom"/>
</dbReference>
<evidence type="ECO:0000256" key="9">
    <source>
        <dbReference type="ARBA" id="ARBA00022989"/>
    </source>
</evidence>
<dbReference type="InterPro" id="IPR007698">
    <property type="entry name" value="AlaDH/PNT_NAD(H)-bd"/>
</dbReference>
<protein>
    <recommendedName>
        <fullName evidence="2">proton-translocating NAD(P)(+) transhydrogenase</fullName>
        <ecNumber evidence="2">7.1.1.1</ecNumber>
    </recommendedName>
</protein>
<evidence type="ECO:0000256" key="11">
    <source>
        <dbReference type="ARBA" id="ARBA00023136"/>
    </source>
</evidence>
<evidence type="ECO:0000256" key="8">
    <source>
        <dbReference type="ARBA" id="ARBA00022967"/>
    </source>
</evidence>
<dbReference type="SUPFAM" id="SSF51735">
    <property type="entry name" value="NAD(P)-binding Rossmann-fold domains"/>
    <property type="match status" value="1"/>
</dbReference>
<dbReference type="InterPro" id="IPR024605">
    <property type="entry name" value="NADP_transhyd_a_C"/>
</dbReference>
<dbReference type="Gene3D" id="3.40.50.1220">
    <property type="entry name" value="TPP-binding domain"/>
    <property type="match status" value="1"/>
</dbReference>
<keyword evidence="6" id="KW-0547">Nucleotide-binding</keyword>
<comment type="catalytic activity">
    <reaction evidence="12">
        <text>NAD(+) + NADPH + H(+)(in) = NADH + NADP(+) + H(+)(out)</text>
        <dbReference type="Rhea" id="RHEA:47992"/>
        <dbReference type="ChEBI" id="CHEBI:15378"/>
        <dbReference type="ChEBI" id="CHEBI:57540"/>
        <dbReference type="ChEBI" id="CHEBI:57783"/>
        <dbReference type="ChEBI" id="CHEBI:57945"/>
        <dbReference type="ChEBI" id="CHEBI:58349"/>
        <dbReference type="EC" id="7.1.1.1"/>
    </reaction>
</comment>
<feature type="domain" description="Alanine dehydrogenase/pyridine nucleotide transhydrogenase N-terminal" evidence="16">
    <location>
        <begin position="596"/>
        <end position="740"/>
    </location>
</feature>
<dbReference type="Pfam" id="PF05222">
    <property type="entry name" value="AlaDh_PNT_N"/>
    <property type="match status" value="1"/>
</dbReference>
<dbReference type="SUPFAM" id="SSF52283">
    <property type="entry name" value="Formate/glycerate dehydrogenase catalytic domain-like"/>
    <property type="match status" value="1"/>
</dbReference>
<keyword evidence="8" id="KW-1278">Translocase</keyword>
<evidence type="ECO:0000256" key="12">
    <source>
        <dbReference type="ARBA" id="ARBA00048202"/>
    </source>
</evidence>
<comment type="caution">
    <text evidence="17">The sequence shown here is derived from an EMBL/GenBank/DDBJ whole genome shotgun (WGS) entry which is preliminary data.</text>
</comment>
<dbReference type="Proteomes" id="UP001224775">
    <property type="component" value="Unassembled WGS sequence"/>
</dbReference>
<dbReference type="GO" id="GO:0006740">
    <property type="term" value="P:NADPH regeneration"/>
    <property type="evidence" value="ECO:0007669"/>
    <property type="project" value="TreeGrafter"/>
</dbReference>
<feature type="transmembrane region" description="Helical" evidence="14">
    <location>
        <begin position="310"/>
        <end position="329"/>
    </location>
</feature>
<dbReference type="InterPro" id="IPR034300">
    <property type="entry name" value="PNTB-like"/>
</dbReference>
<keyword evidence="7" id="KW-0521">NADP</keyword>
<feature type="region of interest" description="Disordered" evidence="13">
    <location>
        <begin position="977"/>
        <end position="998"/>
    </location>
</feature>
<dbReference type="Pfam" id="PF12769">
    <property type="entry name" value="PNTB_4TM"/>
    <property type="match status" value="1"/>
</dbReference>
<evidence type="ECO:0000256" key="10">
    <source>
        <dbReference type="ARBA" id="ARBA00023027"/>
    </source>
</evidence>
<feature type="transmembrane region" description="Helical" evidence="14">
    <location>
        <begin position="1051"/>
        <end position="1068"/>
    </location>
</feature>
<evidence type="ECO:0000256" key="1">
    <source>
        <dbReference type="ARBA" id="ARBA00004429"/>
    </source>
</evidence>
<dbReference type="InterPro" id="IPR026255">
    <property type="entry name" value="NADP_transhyd_a"/>
</dbReference>
<feature type="transmembrane region" description="Helical" evidence="14">
    <location>
        <begin position="1102"/>
        <end position="1124"/>
    </location>
</feature>
<feature type="transmembrane region" description="Helical" evidence="14">
    <location>
        <begin position="55"/>
        <end position="72"/>
    </location>
</feature>
<dbReference type="NCBIfam" id="NF006942">
    <property type="entry name" value="PRK09424.1"/>
    <property type="match status" value="1"/>
</dbReference>
<evidence type="ECO:0000256" key="7">
    <source>
        <dbReference type="ARBA" id="ARBA00022857"/>
    </source>
</evidence>
<keyword evidence="11 14" id="KW-0472">Membrane</keyword>
<dbReference type="EC" id="7.1.1.1" evidence="2"/>
<feature type="non-terminal residue" evidence="17">
    <location>
        <position position="1"/>
    </location>
</feature>
<reference evidence="17" key="1">
    <citation type="submission" date="2023-06" db="EMBL/GenBank/DDBJ databases">
        <title>Survivors Of The Sea: Transcriptome response of Skeletonema marinoi to long-term dormancy.</title>
        <authorList>
            <person name="Pinder M.I.M."/>
            <person name="Kourtchenko O."/>
            <person name="Robertson E.K."/>
            <person name="Larsson T."/>
            <person name="Maumus F."/>
            <person name="Osuna-Cruz C.M."/>
            <person name="Vancaester E."/>
            <person name="Stenow R."/>
            <person name="Vandepoele K."/>
            <person name="Ploug H."/>
            <person name="Bruchert V."/>
            <person name="Godhe A."/>
            <person name="Topel M."/>
        </authorList>
    </citation>
    <scope>NUCLEOTIDE SEQUENCE</scope>
    <source>
        <strain evidence="17">R05AC</strain>
    </source>
</reference>
<feature type="transmembrane region" description="Helical" evidence="14">
    <location>
        <begin position="285"/>
        <end position="304"/>
    </location>
</feature>
<evidence type="ECO:0000256" key="5">
    <source>
        <dbReference type="ARBA" id="ARBA00022692"/>
    </source>
</evidence>
<dbReference type="EMBL" id="JATAAI010000008">
    <property type="protein sequence ID" value="KAK1744034.1"/>
    <property type="molecule type" value="Genomic_DNA"/>
</dbReference>
<feature type="transmembrane region" description="Helical" evidence="14">
    <location>
        <begin position="181"/>
        <end position="209"/>
    </location>
</feature>
<keyword evidence="5 14" id="KW-0812">Transmembrane</keyword>
<evidence type="ECO:0000256" key="14">
    <source>
        <dbReference type="SAM" id="Phobius"/>
    </source>
</evidence>
<proteinExistence type="predicted"/>
<evidence type="ECO:0000259" key="15">
    <source>
        <dbReference type="SMART" id="SM01002"/>
    </source>
</evidence>
<feature type="domain" description="Alanine dehydrogenase/pyridine nucleotide transhydrogenase NAD(H)-binding" evidence="15">
    <location>
        <begin position="749"/>
        <end position="918"/>
    </location>
</feature>
<feature type="transmembrane region" description="Helical" evidence="14">
    <location>
        <begin position="84"/>
        <end position="100"/>
    </location>
</feature>
<feature type="transmembrane region" description="Helical" evidence="14">
    <location>
        <begin position="112"/>
        <end position="130"/>
    </location>
</feature>
<evidence type="ECO:0000256" key="2">
    <source>
        <dbReference type="ARBA" id="ARBA00012943"/>
    </source>
</evidence>
<dbReference type="SUPFAM" id="SSF52467">
    <property type="entry name" value="DHS-like NAD/FAD-binding domain"/>
    <property type="match status" value="1"/>
</dbReference>
<dbReference type="SMART" id="SM01002">
    <property type="entry name" value="AlaDh_PNT_C"/>
    <property type="match status" value="1"/>
</dbReference>
<dbReference type="PANTHER" id="PTHR10160:SF19">
    <property type="entry name" value="PROTON-TRANSLOCATING NAD(P)(+) TRANSHYDROGENASE"/>
    <property type="match status" value="1"/>
</dbReference>
<feature type="transmembrane region" description="Helical" evidence="14">
    <location>
        <begin position="254"/>
        <end position="278"/>
    </location>
</feature>
<gene>
    <name evidence="17" type="ORF">QTG54_005631</name>
</gene>
<evidence type="ECO:0000313" key="18">
    <source>
        <dbReference type="Proteomes" id="UP001224775"/>
    </source>
</evidence>
<dbReference type="Pfam" id="PF01262">
    <property type="entry name" value="AlaDh_PNT_C"/>
    <property type="match status" value="1"/>
</dbReference>
<dbReference type="GO" id="GO:0008750">
    <property type="term" value="F:proton-translocating NAD(P)+ transhydrogenase activity"/>
    <property type="evidence" value="ECO:0007669"/>
    <property type="project" value="UniProtKB-EC"/>
</dbReference>
<keyword evidence="4" id="KW-0997">Cell inner membrane</keyword>
<dbReference type="Pfam" id="PF02233">
    <property type="entry name" value="PNTB"/>
    <property type="match status" value="1"/>
</dbReference>
<keyword evidence="3" id="KW-1003">Cell membrane</keyword>
<dbReference type="InterPro" id="IPR007886">
    <property type="entry name" value="AlaDH/PNT_N"/>
</dbReference>
<keyword evidence="9 14" id="KW-1133">Transmembrane helix</keyword>
<feature type="transmembrane region" description="Helical" evidence="14">
    <location>
        <begin position="221"/>
        <end position="242"/>
    </location>
</feature>
<evidence type="ECO:0000259" key="16">
    <source>
        <dbReference type="SMART" id="SM01003"/>
    </source>
</evidence>
<feature type="transmembrane region" description="Helical" evidence="14">
    <location>
        <begin position="142"/>
        <end position="161"/>
    </location>
</feature>
<name>A0AAD8YED7_9STRA</name>
<evidence type="ECO:0000256" key="6">
    <source>
        <dbReference type="ARBA" id="ARBA00022741"/>
    </source>
</evidence>